<dbReference type="AlphaFoldDB" id="A0AAE8MER7"/>
<accession>A0AAE8MER7</accession>
<keyword evidence="2" id="KW-1185">Reference proteome</keyword>
<sequence length="234" mass="25784">MNTDLMTYLDYMLTWETQTDENINKVINEQLLFASLGDFDPDTAIESEFTTLTNLAKTMRDLTVAADATDMAADAAALASFWSFGLSMAAFAYLEAMELIERATISSKSTDLNAKLATVDTDISAKINPSVNNYVTQYKDNNNLISTNMPNGLDTRTARALLMQFLAKVHMDTGSLNVASVRQYAEVARILFNSDEIQAVYGALDKLSLSAKSEEDVQNSLIPSRDSRSGAVWR</sequence>
<comment type="caution">
    <text evidence="1">The sequence shown here is derived from an EMBL/GenBank/DDBJ whole genome shotgun (WGS) entry which is preliminary data.</text>
</comment>
<organism evidence="1 2">
    <name type="scientific">Fusarium torulosum</name>
    <dbReference type="NCBI Taxonomy" id="33205"/>
    <lineage>
        <taxon>Eukaryota</taxon>
        <taxon>Fungi</taxon>
        <taxon>Dikarya</taxon>
        <taxon>Ascomycota</taxon>
        <taxon>Pezizomycotina</taxon>
        <taxon>Sordariomycetes</taxon>
        <taxon>Hypocreomycetidae</taxon>
        <taxon>Hypocreales</taxon>
        <taxon>Nectriaceae</taxon>
        <taxon>Fusarium</taxon>
    </lineage>
</organism>
<proteinExistence type="predicted"/>
<gene>
    <name evidence="1" type="ORF">FTOL_08985</name>
</gene>
<reference evidence="1" key="1">
    <citation type="submission" date="2018-03" db="EMBL/GenBank/DDBJ databases">
        <authorList>
            <person name="Guldener U."/>
        </authorList>
    </citation>
    <scope>NUCLEOTIDE SEQUENCE</scope>
</reference>
<evidence type="ECO:0000313" key="1">
    <source>
        <dbReference type="EMBL" id="SPJ81580.1"/>
    </source>
</evidence>
<dbReference type="EMBL" id="ONZP01000322">
    <property type="protein sequence ID" value="SPJ81580.1"/>
    <property type="molecule type" value="Genomic_DNA"/>
</dbReference>
<protein>
    <submittedName>
        <fullName evidence="1">Uncharacterized protein</fullName>
    </submittedName>
</protein>
<name>A0AAE8MER7_9HYPO</name>
<evidence type="ECO:0000313" key="2">
    <source>
        <dbReference type="Proteomes" id="UP001187734"/>
    </source>
</evidence>
<dbReference type="Proteomes" id="UP001187734">
    <property type="component" value="Unassembled WGS sequence"/>
</dbReference>